<dbReference type="SUPFAM" id="SSF116846">
    <property type="entry name" value="MIT domain"/>
    <property type="match status" value="1"/>
</dbReference>
<dbReference type="Proteomes" id="UP000682733">
    <property type="component" value="Unassembled WGS sequence"/>
</dbReference>
<reference evidence="2" key="1">
    <citation type="submission" date="2021-02" db="EMBL/GenBank/DDBJ databases">
        <authorList>
            <person name="Nowell W R."/>
        </authorList>
    </citation>
    <scope>NUCLEOTIDE SEQUENCE</scope>
</reference>
<organism evidence="2 3">
    <name type="scientific">Didymodactylos carnosus</name>
    <dbReference type="NCBI Taxonomy" id="1234261"/>
    <lineage>
        <taxon>Eukaryota</taxon>
        <taxon>Metazoa</taxon>
        <taxon>Spiralia</taxon>
        <taxon>Gnathifera</taxon>
        <taxon>Rotifera</taxon>
        <taxon>Eurotatoria</taxon>
        <taxon>Bdelloidea</taxon>
        <taxon>Philodinida</taxon>
        <taxon>Philodinidae</taxon>
        <taxon>Didymodactylos</taxon>
    </lineage>
</organism>
<proteinExistence type="predicted"/>
<gene>
    <name evidence="1" type="ORF">OVA965_LOCUS35477</name>
    <name evidence="2" type="ORF">TMI583_LOCUS36444</name>
</gene>
<sequence length="38" mass="4174">MNSPLTAASDTAAIELLKRADQLDGEKRYAEALNCYTE</sequence>
<dbReference type="InterPro" id="IPR036181">
    <property type="entry name" value="MIT_dom_sf"/>
</dbReference>
<comment type="caution">
    <text evidence="2">The sequence shown here is derived from an EMBL/GenBank/DDBJ whole genome shotgun (WGS) entry which is preliminary data.</text>
</comment>
<feature type="non-terminal residue" evidence="2">
    <location>
        <position position="38"/>
    </location>
</feature>
<dbReference type="EMBL" id="CAJOBA010052842">
    <property type="protein sequence ID" value="CAF4259051.1"/>
    <property type="molecule type" value="Genomic_DNA"/>
</dbReference>
<dbReference type="AlphaFoldDB" id="A0A8S2T2P3"/>
<dbReference type="Proteomes" id="UP000677228">
    <property type="component" value="Unassembled WGS sequence"/>
</dbReference>
<dbReference type="EMBL" id="CAJNOK010030964">
    <property type="protein sequence ID" value="CAF1466499.1"/>
    <property type="molecule type" value="Genomic_DNA"/>
</dbReference>
<accession>A0A8S2T2P3</accession>
<dbReference type="Gene3D" id="1.20.58.80">
    <property type="entry name" value="Phosphotransferase system, lactose/cellobiose-type IIA subunit"/>
    <property type="match status" value="1"/>
</dbReference>
<evidence type="ECO:0000313" key="1">
    <source>
        <dbReference type="EMBL" id="CAF1466499.1"/>
    </source>
</evidence>
<evidence type="ECO:0000313" key="3">
    <source>
        <dbReference type="Proteomes" id="UP000682733"/>
    </source>
</evidence>
<name>A0A8S2T2P3_9BILA</name>
<evidence type="ECO:0000313" key="2">
    <source>
        <dbReference type="EMBL" id="CAF4259051.1"/>
    </source>
</evidence>
<protein>
    <submittedName>
        <fullName evidence="2">Uncharacterized protein</fullName>
    </submittedName>
</protein>